<evidence type="ECO:0000256" key="5">
    <source>
        <dbReference type="ARBA" id="ARBA00023006"/>
    </source>
</evidence>
<keyword evidence="5" id="KW-0072">Autophagy</keyword>
<dbReference type="InterPro" id="IPR007135">
    <property type="entry name" value="Atg3/Atg10"/>
</dbReference>
<feature type="chain" id="PRO_5043139346" description="Ubiquitin-like-conjugating enzyme ATG10" evidence="7">
    <location>
        <begin position="19"/>
        <end position="85"/>
    </location>
</feature>
<dbReference type="EMBL" id="UYRT01117186">
    <property type="protein sequence ID" value="VDN49817.1"/>
    <property type="molecule type" value="Genomic_DNA"/>
</dbReference>
<evidence type="ECO:0000256" key="3">
    <source>
        <dbReference type="ARBA" id="ARBA00022679"/>
    </source>
</evidence>
<dbReference type="AlphaFoldDB" id="A0A183F1C5"/>
<evidence type="ECO:0000313" key="10">
    <source>
        <dbReference type="WBParaSite" id="GPUH_0002704601-mRNA-1"/>
    </source>
</evidence>
<dbReference type="GO" id="GO:0061651">
    <property type="term" value="F:Atg12 conjugating enzyme activity"/>
    <property type="evidence" value="ECO:0007669"/>
    <property type="project" value="TreeGrafter"/>
</dbReference>
<dbReference type="PANTHER" id="PTHR14957:SF1">
    <property type="entry name" value="UBIQUITIN-LIKE-CONJUGATING ENZYME ATG10"/>
    <property type="match status" value="1"/>
</dbReference>
<name>A0A183F1C5_9BILA</name>
<evidence type="ECO:0000256" key="1">
    <source>
        <dbReference type="ARBA" id="ARBA00005696"/>
    </source>
</evidence>
<feature type="signal peptide" evidence="7">
    <location>
        <begin position="1"/>
        <end position="18"/>
    </location>
</feature>
<proteinExistence type="inferred from homology"/>
<keyword evidence="3" id="KW-0808">Transferase</keyword>
<comment type="similarity">
    <text evidence="1">Belongs to the ATG10 family.</text>
</comment>
<reference evidence="10" key="1">
    <citation type="submission" date="2016-06" db="UniProtKB">
        <authorList>
            <consortium name="WormBaseParasite"/>
        </authorList>
    </citation>
    <scope>IDENTIFICATION</scope>
</reference>
<dbReference type="PANTHER" id="PTHR14957">
    <property type="entry name" value="UBIQUITIN-LIKE-CONJUGATING ENZYME ATG10"/>
    <property type="match status" value="1"/>
</dbReference>
<evidence type="ECO:0000256" key="7">
    <source>
        <dbReference type="SAM" id="SignalP"/>
    </source>
</evidence>
<reference evidence="8 9" key="2">
    <citation type="submission" date="2018-11" db="EMBL/GenBank/DDBJ databases">
        <authorList>
            <consortium name="Pathogen Informatics"/>
        </authorList>
    </citation>
    <scope>NUCLEOTIDE SEQUENCE [LARGE SCALE GENOMIC DNA]</scope>
</reference>
<keyword evidence="9" id="KW-1185">Reference proteome</keyword>
<organism evidence="10">
    <name type="scientific">Gongylonema pulchrum</name>
    <dbReference type="NCBI Taxonomy" id="637853"/>
    <lineage>
        <taxon>Eukaryota</taxon>
        <taxon>Metazoa</taxon>
        <taxon>Ecdysozoa</taxon>
        <taxon>Nematoda</taxon>
        <taxon>Chromadorea</taxon>
        <taxon>Rhabditida</taxon>
        <taxon>Spirurina</taxon>
        <taxon>Spiruromorpha</taxon>
        <taxon>Spiruroidea</taxon>
        <taxon>Gongylonematidae</taxon>
        <taxon>Gongylonema</taxon>
    </lineage>
</organism>
<evidence type="ECO:0000256" key="4">
    <source>
        <dbReference type="ARBA" id="ARBA00022786"/>
    </source>
</evidence>
<protein>
    <recommendedName>
        <fullName evidence="2">Ubiquitin-like-conjugating enzyme ATG10</fullName>
    </recommendedName>
    <alternativeName>
        <fullName evidence="6">Autophagy-related protein 10</fullName>
    </alternativeName>
</protein>
<dbReference type="GO" id="GO:0032446">
    <property type="term" value="P:protein modification by small protein conjugation"/>
    <property type="evidence" value="ECO:0007669"/>
    <property type="project" value="TreeGrafter"/>
</dbReference>
<dbReference type="Proteomes" id="UP000271098">
    <property type="component" value="Unassembled WGS sequence"/>
</dbReference>
<evidence type="ECO:0000256" key="6">
    <source>
        <dbReference type="ARBA" id="ARBA00029833"/>
    </source>
</evidence>
<evidence type="ECO:0000313" key="8">
    <source>
        <dbReference type="EMBL" id="VDN49817.1"/>
    </source>
</evidence>
<evidence type="ECO:0000313" key="9">
    <source>
        <dbReference type="Proteomes" id="UP000271098"/>
    </source>
</evidence>
<dbReference type="GO" id="GO:0005829">
    <property type="term" value="C:cytosol"/>
    <property type="evidence" value="ECO:0007669"/>
    <property type="project" value="TreeGrafter"/>
</dbReference>
<gene>
    <name evidence="8" type="ORF">GPUH_LOCUS27015</name>
</gene>
<dbReference type="Gene3D" id="3.30.1460.50">
    <property type="match status" value="1"/>
</dbReference>
<keyword evidence="7" id="KW-0732">Signal</keyword>
<dbReference type="Pfam" id="PF03987">
    <property type="entry name" value="Autophagy_act_C"/>
    <property type="match status" value="1"/>
</dbReference>
<sequence>MILTILGAFAAGAQLTLEQIMELIPADKREAIAANSLVSISQGEHPVFGFMFYHIHPCQTAAVMKDLKYDKYIIRYVKILFLLLF</sequence>
<dbReference type="WBParaSite" id="GPUH_0002704601-mRNA-1">
    <property type="protein sequence ID" value="GPUH_0002704601-mRNA-1"/>
    <property type="gene ID" value="GPUH_0002704601"/>
</dbReference>
<keyword evidence="4" id="KW-0833">Ubl conjugation pathway</keyword>
<dbReference type="OrthoDB" id="4089664at2759"/>
<dbReference type="GO" id="GO:0000045">
    <property type="term" value="P:autophagosome assembly"/>
    <property type="evidence" value="ECO:0007669"/>
    <property type="project" value="TreeGrafter"/>
</dbReference>
<evidence type="ECO:0000256" key="2">
    <source>
        <dbReference type="ARBA" id="ARBA00021099"/>
    </source>
</evidence>
<dbReference type="GO" id="GO:0000422">
    <property type="term" value="P:autophagy of mitochondrion"/>
    <property type="evidence" value="ECO:0007669"/>
    <property type="project" value="TreeGrafter"/>
</dbReference>
<accession>A0A183F1C5</accession>